<feature type="transmembrane region" description="Helical" evidence="2">
    <location>
        <begin position="187"/>
        <end position="208"/>
    </location>
</feature>
<dbReference type="HOGENOM" id="CLU_246288_0_0_1"/>
<protein>
    <recommendedName>
        <fullName evidence="5">BLE2 protein</fullName>
    </recommendedName>
</protein>
<feature type="transmembrane region" description="Helical" evidence="2">
    <location>
        <begin position="1293"/>
        <end position="1318"/>
    </location>
</feature>
<feature type="transmembrane region" description="Helical" evidence="2">
    <location>
        <begin position="41"/>
        <end position="59"/>
    </location>
</feature>
<evidence type="ECO:0000313" key="3">
    <source>
        <dbReference type="EnsemblPlants" id="OMERI07G21070.1"/>
    </source>
</evidence>
<evidence type="ECO:0000313" key="4">
    <source>
        <dbReference type="Proteomes" id="UP000008021"/>
    </source>
</evidence>
<feature type="transmembrane region" description="Helical" evidence="2">
    <location>
        <begin position="273"/>
        <end position="295"/>
    </location>
</feature>
<feature type="transmembrane region" description="Helical" evidence="2">
    <location>
        <begin position="106"/>
        <end position="128"/>
    </location>
</feature>
<feature type="transmembrane region" description="Helical" evidence="2">
    <location>
        <begin position="154"/>
        <end position="175"/>
    </location>
</feature>
<evidence type="ECO:0000256" key="2">
    <source>
        <dbReference type="SAM" id="Phobius"/>
    </source>
</evidence>
<accession>A0A0E0EFE3</accession>
<feature type="transmembrane region" description="Helical" evidence="2">
    <location>
        <begin position="1080"/>
        <end position="1097"/>
    </location>
</feature>
<keyword evidence="2" id="KW-0472">Membrane</keyword>
<name>A0A0E0EFE3_9ORYZ</name>
<feature type="transmembrane region" description="Helical" evidence="2">
    <location>
        <begin position="369"/>
        <end position="393"/>
    </location>
</feature>
<feature type="region of interest" description="Disordered" evidence="1">
    <location>
        <begin position="1458"/>
        <end position="1514"/>
    </location>
</feature>
<dbReference type="PANTHER" id="PTHR33115">
    <property type="entry name" value="ARM REPEAT SUPERFAMILY PROTEIN"/>
    <property type="match status" value="1"/>
</dbReference>
<keyword evidence="2" id="KW-0812">Transmembrane</keyword>
<dbReference type="SUPFAM" id="SSF48371">
    <property type="entry name" value="ARM repeat"/>
    <property type="match status" value="1"/>
</dbReference>
<feature type="transmembrane region" description="Helical" evidence="2">
    <location>
        <begin position="1202"/>
        <end position="1224"/>
    </location>
</feature>
<evidence type="ECO:0000256" key="1">
    <source>
        <dbReference type="SAM" id="MobiDB-lite"/>
    </source>
</evidence>
<proteinExistence type="predicted"/>
<dbReference type="Gramene" id="OMERI07G21070.1">
    <property type="protein sequence ID" value="OMERI07G21070.1"/>
    <property type="gene ID" value="OMERI07G21070"/>
</dbReference>
<dbReference type="PANTHER" id="PTHR33115:SF57">
    <property type="entry name" value="OS07G0653900 PROTEIN"/>
    <property type="match status" value="1"/>
</dbReference>
<dbReference type="EnsemblPlants" id="OMERI07G21070.1">
    <property type="protein sequence ID" value="OMERI07G21070.1"/>
    <property type="gene ID" value="OMERI07G21070"/>
</dbReference>
<reference evidence="3" key="1">
    <citation type="submission" date="2015-04" db="UniProtKB">
        <authorList>
            <consortium name="EnsemblPlants"/>
        </authorList>
    </citation>
    <scope>IDENTIFICATION</scope>
</reference>
<feature type="region of interest" description="Disordered" evidence="1">
    <location>
        <begin position="942"/>
        <end position="966"/>
    </location>
</feature>
<dbReference type="Gene3D" id="1.25.10.10">
    <property type="entry name" value="Leucine-rich Repeat Variant"/>
    <property type="match status" value="1"/>
</dbReference>
<feature type="transmembrane region" description="Helical" evidence="2">
    <location>
        <begin position="1164"/>
        <end position="1182"/>
    </location>
</feature>
<feature type="transmembrane region" description="Helical" evidence="2">
    <location>
        <begin position="220"/>
        <end position="238"/>
    </location>
</feature>
<sequence>MARPAAVAAATGRRCKAAPAPPEKHLNRFVRIIAFIERAGNGLGTLVFTWATVVILGGFSTMLTVREFTCATLLALLEATRMFSQNSRLEYQFFFRTRGAFRRPRLIRLVLIVCMTEAMVIVMAKFRFANFRLAKFRWSPTPVYHLGPVKVTPFIILGMTMSLFVVAKLVCPVILKLFGDPQLRAVSLWSPLAAILLLVPCLFLETSIPHPDRLPRLKEYFALLLTAVIIVTITKLQFRCITSLSLWPQDVILASSDSVLVHVRCNSNIGIPVFGLCLYSSTAPMAFFLIFALVLESFGNLQIPAAVARVVIAMIQPTTVICVQSILTAVTQRTSGIYIGIPKNCTREHAYPDGTLGDTKKNVKFSLDVFYVIVLTQGALYIVACVLKMFSFIPKIHLVRQSRFRRKWGRKCVDMYYSYIFEQCVSGGALAPRIMELTSFAMDFTNSNSPSNQLYGIQMLHSFLKRKRTKALLLLRLTTSTETLNTLITMLGWTSPEDAQVRLLATKVIVELSRSLQVIGIPGSMQNISSLLDTENQLRRRNPLLYTYYSQEGKEGTIVDTGDGQEHIDQDHPHNNNRLNSWMLGCWQLISKHKKIPKEKTFIEHDLLPLLTKLSNTGGEIGITLRQKMSDHPFLLRNLAEILGDIEGSQEHKKLAAEILRNLADDGNTSQEIGSTRVIISRLIQAFLAQHPPSNTNSDRSLQITAGQALAMLAMESINNCSAMLKEPGYSFIRELTAMIQDDRYKYVAASLLQNLCLHAQSKLSSSDLTELSHSLRKVLERITDTTVATELEVLIGLSSQICHVVPEDFARELEHYQIKERFVKKLVEALNANVKPTAHCPRIRRVIVEQVIYMMENNCSYANCFNECQMMEALTVVEETPSKVEKYRLFMGDAGLMEYSMPLSNLVARAKEELMHHNQQQWIFQAITVLPVKGIAVRRKSQKRRELNDGRRGASTADSGQVRRQGRAAAPEKWVNCFVRVVALMERTGNALGTLAFTWATVVLLGGYPTVLRSQDDFWYATAIFFLEAARMFSGSNNRHDYQLFFRTRGAFRPLGWNGLIAIVCILDVWVLLVLQKKIVMAAVVVYAMIILLALGQNISPEFQPLCNPFRRAISLWSPLAAILLLTPTMQHHSRELVWNTTGGRLTPKITAEINFIPSRFTVAKWTAFFILLVVVLMVTISRLQFPIVTKLADSALCRKLLVWGQTIQNMCMLAALVMLVLTTDGSFRFVTILSLLGITLMVSSGNFQIPAAVVRAEIASFALHRLIMPHNGYIEHGENPDSKTNLVPSLIIFYGMVMAQGILYIVACILDIFSFIPRRSLIRRAGLRGQLGVEYVNLYAYAFEKCMGGAVSVPKKISLTNFAINSLNSDSPKNHFYGIQLMHSLLENEMTRVRILDKLITSTKTIDRIISMLGWTSPNNTTVRLYAAKDLQVITVPTAVQLVSALLDTNGKLKKGNPLLQVDDEQEERQDPILNTANSQEERPDGIRNSDDDPTQRQEPLEGTDDLPETQTCSTHIHEQNCILRRRWQHISEYWKVPKEHSLTYYDHLPALGMLIIDKLASCGQNNCVEIDRVADLIPKIIGFTSLRSDTTNSEA</sequence>
<evidence type="ECO:0008006" key="5">
    <source>
        <dbReference type="Google" id="ProtNLM"/>
    </source>
</evidence>
<keyword evidence="2" id="KW-1133">Transmembrane helix</keyword>
<reference evidence="3" key="2">
    <citation type="submission" date="2018-05" db="EMBL/GenBank/DDBJ databases">
        <title>OmerRS3 (Oryza meridionalis Reference Sequence Version 3).</title>
        <authorList>
            <person name="Zhang J."/>
            <person name="Kudrna D."/>
            <person name="Lee S."/>
            <person name="Talag J."/>
            <person name="Welchert J."/>
            <person name="Wing R.A."/>
        </authorList>
    </citation>
    <scope>NUCLEOTIDE SEQUENCE [LARGE SCALE GENOMIC DNA]</scope>
    <source>
        <strain evidence="3">cv. OR44</strain>
    </source>
</reference>
<dbReference type="Proteomes" id="UP000008021">
    <property type="component" value="Chromosome 7"/>
</dbReference>
<feature type="transmembrane region" description="Helical" evidence="2">
    <location>
        <begin position="991"/>
        <end position="1013"/>
    </location>
</feature>
<keyword evidence="4" id="KW-1185">Reference proteome</keyword>
<feature type="transmembrane region" description="Helical" evidence="2">
    <location>
        <begin position="1056"/>
        <end position="1074"/>
    </location>
</feature>
<organism evidence="3">
    <name type="scientific">Oryza meridionalis</name>
    <dbReference type="NCBI Taxonomy" id="40149"/>
    <lineage>
        <taxon>Eukaryota</taxon>
        <taxon>Viridiplantae</taxon>
        <taxon>Streptophyta</taxon>
        <taxon>Embryophyta</taxon>
        <taxon>Tracheophyta</taxon>
        <taxon>Spermatophyta</taxon>
        <taxon>Magnoliopsida</taxon>
        <taxon>Liliopsida</taxon>
        <taxon>Poales</taxon>
        <taxon>Poaceae</taxon>
        <taxon>BOP clade</taxon>
        <taxon>Oryzoideae</taxon>
        <taxon>Oryzeae</taxon>
        <taxon>Oryzinae</taxon>
        <taxon>Oryza</taxon>
    </lineage>
</organism>
<dbReference type="STRING" id="40149.A0A0E0EFE3"/>
<dbReference type="InterPro" id="IPR011989">
    <property type="entry name" value="ARM-like"/>
</dbReference>
<dbReference type="InterPro" id="IPR016024">
    <property type="entry name" value="ARM-type_fold"/>
</dbReference>
<feature type="compositionally biased region" description="Basic and acidic residues" evidence="1">
    <location>
        <begin position="1482"/>
        <end position="1502"/>
    </location>
</feature>
<feature type="transmembrane region" description="Helical" evidence="2">
    <location>
        <begin position="1231"/>
        <end position="1251"/>
    </location>
</feature>